<dbReference type="GO" id="GO:0016034">
    <property type="term" value="F:maleylacetoacetate isomerase activity"/>
    <property type="evidence" value="ECO:0007669"/>
    <property type="project" value="TreeGrafter"/>
</dbReference>
<evidence type="ECO:0000259" key="1">
    <source>
        <dbReference type="PROSITE" id="PS50404"/>
    </source>
</evidence>
<name>A0A2V3ZUC5_9GAMM</name>
<accession>A0A2V3ZUC5</accession>
<evidence type="ECO:0000313" key="3">
    <source>
        <dbReference type="Proteomes" id="UP000253987"/>
    </source>
</evidence>
<dbReference type="PANTHER" id="PTHR42673:SF4">
    <property type="entry name" value="MALEYLACETOACETATE ISOMERASE"/>
    <property type="match status" value="1"/>
</dbReference>
<feature type="domain" description="GST N-terminal" evidence="1">
    <location>
        <begin position="13"/>
        <end position="93"/>
    </location>
</feature>
<proteinExistence type="predicted"/>
<dbReference type="CDD" id="cd03043">
    <property type="entry name" value="GST_N_1"/>
    <property type="match status" value="1"/>
</dbReference>
<dbReference type="GO" id="GO:0004364">
    <property type="term" value="F:glutathione transferase activity"/>
    <property type="evidence" value="ECO:0007669"/>
    <property type="project" value="TreeGrafter"/>
</dbReference>
<dbReference type="InterPro" id="IPR040079">
    <property type="entry name" value="Glutathione_S-Trfase"/>
</dbReference>
<dbReference type="GO" id="GO:0006559">
    <property type="term" value="P:L-phenylalanine catabolic process"/>
    <property type="evidence" value="ECO:0007669"/>
    <property type="project" value="TreeGrafter"/>
</dbReference>
<keyword evidence="2" id="KW-0808">Transferase</keyword>
<dbReference type="SUPFAM" id="SSF47616">
    <property type="entry name" value="GST C-terminal domain-like"/>
    <property type="match status" value="1"/>
</dbReference>
<dbReference type="Pfam" id="PF13409">
    <property type="entry name" value="GST_N_2"/>
    <property type="match status" value="1"/>
</dbReference>
<dbReference type="PROSITE" id="PS50404">
    <property type="entry name" value="GST_NTER"/>
    <property type="match status" value="1"/>
</dbReference>
<dbReference type="Gene3D" id="1.20.1050.10">
    <property type="match status" value="1"/>
</dbReference>
<dbReference type="InterPro" id="IPR036282">
    <property type="entry name" value="Glutathione-S-Trfase_C_sf"/>
</dbReference>
<dbReference type="Proteomes" id="UP000253987">
    <property type="component" value="Unassembled WGS sequence"/>
</dbReference>
<dbReference type="InterPro" id="IPR004045">
    <property type="entry name" value="Glutathione_S-Trfase_N"/>
</dbReference>
<dbReference type="Gene3D" id="3.40.30.10">
    <property type="entry name" value="Glutaredoxin"/>
    <property type="match status" value="1"/>
</dbReference>
<organism evidence="2 3">
    <name type="scientific">Marinobacter vulgaris</name>
    <dbReference type="NCBI Taxonomy" id="1928331"/>
    <lineage>
        <taxon>Bacteria</taxon>
        <taxon>Pseudomonadati</taxon>
        <taxon>Pseudomonadota</taxon>
        <taxon>Gammaproteobacteria</taxon>
        <taxon>Pseudomonadales</taxon>
        <taxon>Marinobacteraceae</taxon>
        <taxon>Marinobacter</taxon>
    </lineage>
</organism>
<dbReference type="InterPro" id="IPR036249">
    <property type="entry name" value="Thioredoxin-like_sf"/>
</dbReference>
<reference evidence="3" key="1">
    <citation type="submission" date="2018-05" db="EMBL/GenBank/DDBJ databases">
        <authorList>
            <person name="Lu D."/>
        </authorList>
    </citation>
    <scope>NUCLEOTIDE SEQUENCE [LARGE SCALE GENOMIC DNA]</scope>
    <source>
        <strain evidence="3">F01</strain>
    </source>
</reference>
<dbReference type="OrthoDB" id="9799538at2"/>
<keyword evidence="3" id="KW-1185">Reference proteome</keyword>
<dbReference type="CDD" id="cd03194">
    <property type="entry name" value="GST_C_3"/>
    <property type="match status" value="1"/>
</dbReference>
<dbReference type="GO" id="GO:0006749">
    <property type="term" value="P:glutathione metabolic process"/>
    <property type="evidence" value="ECO:0007669"/>
    <property type="project" value="TreeGrafter"/>
</dbReference>
<evidence type="ECO:0000313" key="2">
    <source>
        <dbReference type="EMBL" id="PXX93826.1"/>
    </source>
</evidence>
<reference evidence="2 3" key="2">
    <citation type="submission" date="2018-06" db="EMBL/GenBank/DDBJ databases">
        <title>Marinobactersediminissp. nov, a moderately halophilic bacterium isolated from marine solar saltern.</title>
        <authorList>
            <person name="Zhang Y."/>
        </authorList>
    </citation>
    <scope>NUCLEOTIDE SEQUENCE [LARGE SCALE GENOMIC DNA]</scope>
    <source>
        <strain evidence="2 3">F01</strain>
    </source>
</reference>
<dbReference type="EMBL" id="QFWX01000001">
    <property type="protein sequence ID" value="PXX93826.1"/>
    <property type="molecule type" value="Genomic_DNA"/>
</dbReference>
<comment type="caution">
    <text evidence="2">The sequence shown here is derived from an EMBL/GenBank/DDBJ whole genome shotgun (WGS) entry which is preliminary data.</text>
</comment>
<protein>
    <submittedName>
        <fullName evidence="2">Glutathione S-transferase</fullName>
    </submittedName>
</protein>
<dbReference type="AlphaFoldDB" id="A0A2V3ZUC5"/>
<dbReference type="PANTHER" id="PTHR42673">
    <property type="entry name" value="MALEYLACETOACETATE ISOMERASE"/>
    <property type="match status" value="1"/>
</dbReference>
<dbReference type="SUPFAM" id="SSF52833">
    <property type="entry name" value="Thioredoxin-like"/>
    <property type="match status" value="1"/>
</dbReference>
<gene>
    <name evidence="2" type="ORF">DIT71_03245</name>
</gene>
<sequence>MRALYPSEYIPLNQLIIGNKNYSSWSLRPWLLLRELDIPFSEVKIPLYAEGSKEELLQYSPSGKVPAFCHESVTVWDSLAICEFVVDLYPEKNCWPLQLKDKAYARSISNEMHSGFFAIRNSLPMNCRKKMVFKNISESLKSDIDRVCEIWRICREKHPESGPFLFGDFSIADAMYAPIVLRFNSYGIPVGDTENDYMNTILSLSSLKEWVAEGIAEKEFLADCELEA</sequence>
<dbReference type="SFLD" id="SFLDS00019">
    <property type="entry name" value="Glutathione_Transferase_(cytos"/>
    <property type="match status" value="1"/>
</dbReference>